<accession>A0A8T6YWF4</accession>
<reference evidence="1" key="1">
    <citation type="submission" date="2019-10" db="EMBL/GenBank/DDBJ databases">
        <authorList>
            <person name="Paulsen S."/>
        </authorList>
    </citation>
    <scope>NUCLEOTIDE SEQUENCE</scope>
    <source>
        <strain evidence="1">S4498</strain>
    </source>
</reference>
<evidence type="ECO:0000313" key="2">
    <source>
        <dbReference type="Proteomes" id="UP000307537"/>
    </source>
</evidence>
<dbReference type="AlphaFoldDB" id="A0A8T6YWF4"/>
<organism evidence="1 2">
    <name type="scientific">Pseudoalteromonas galatheae</name>
    <dbReference type="NCBI Taxonomy" id="579562"/>
    <lineage>
        <taxon>Bacteria</taxon>
        <taxon>Pseudomonadati</taxon>
        <taxon>Pseudomonadota</taxon>
        <taxon>Gammaproteobacteria</taxon>
        <taxon>Alteromonadales</taxon>
        <taxon>Pseudoalteromonadaceae</taxon>
        <taxon>Pseudoalteromonas</taxon>
    </lineage>
</organism>
<dbReference type="EMBL" id="PNCO02000001">
    <property type="protein sequence ID" value="NKC20410.1"/>
    <property type="molecule type" value="Genomic_DNA"/>
</dbReference>
<evidence type="ECO:0000313" key="1">
    <source>
        <dbReference type="EMBL" id="NKC20410.1"/>
    </source>
</evidence>
<dbReference type="RefSeq" id="WP_167815446.1">
    <property type="nucleotide sequence ID" value="NZ_PNCO02000001.1"/>
</dbReference>
<sequence length="47" mass="5239">MNNVLKLQEMTSTSGSRRSKLVNAKWYLPHASCTSCKRSAVIDTTHS</sequence>
<name>A0A8T6YWF4_9GAMM</name>
<comment type="caution">
    <text evidence="1">The sequence shown here is derived from an EMBL/GenBank/DDBJ whole genome shotgun (WGS) entry which is preliminary data.</text>
</comment>
<protein>
    <submittedName>
        <fullName evidence="1">Uncharacterized protein</fullName>
    </submittedName>
</protein>
<keyword evidence="2" id="KW-1185">Reference proteome</keyword>
<proteinExistence type="predicted"/>
<gene>
    <name evidence="1" type="ORF">CWC29_016560</name>
</gene>
<dbReference type="Proteomes" id="UP000307537">
    <property type="component" value="Unassembled WGS sequence"/>
</dbReference>